<dbReference type="AlphaFoldDB" id="A0A848EAI0"/>
<dbReference type="EMBL" id="JABBKX010000002">
    <property type="protein sequence ID" value="NMJ41504.1"/>
    <property type="molecule type" value="Genomic_DNA"/>
</dbReference>
<dbReference type="InterPro" id="IPR039424">
    <property type="entry name" value="SBP_5"/>
</dbReference>
<reference evidence="6 7" key="1">
    <citation type="submission" date="2020-03" db="EMBL/GenBank/DDBJ databases">
        <authorList>
            <person name="Sun Q."/>
        </authorList>
    </citation>
    <scope>NUCLEOTIDE SEQUENCE [LARGE SCALE GENOMIC DNA]</scope>
    <source>
        <strain evidence="6 7">JC162</strain>
    </source>
</reference>
<dbReference type="GO" id="GO:1904680">
    <property type="term" value="F:peptide transmembrane transporter activity"/>
    <property type="evidence" value="ECO:0007669"/>
    <property type="project" value="TreeGrafter"/>
</dbReference>
<dbReference type="Pfam" id="PF00496">
    <property type="entry name" value="SBP_bac_5"/>
    <property type="match status" value="1"/>
</dbReference>
<evidence type="ECO:0000259" key="5">
    <source>
        <dbReference type="Pfam" id="PF00496"/>
    </source>
</evidence>
<evidence type="ECO:0000256" key="3">
    <source>
        <dbReference type="ARBA" id="ARBA00022729"/>
    </source>
</evidence>
<evidence type="ECO:0000256" key="1">
    <source>
        <dbReference type="ARBA" id="ARBA00004418"/>
    </source>
</evidence>
<feature type="signal peptide" evidence="4">
    <location>
        <begin position="1"/>
        <end position="21"/>
    </location>
</feature>
<accession>A0A848EAI0</accession>
<keyword evidence="3 4" id="KW-0732">Signal</keyword>
<comment type="caution">
    <text evidence="6">The sequence shown here is derived from an EMBL/GenBank/DDBJ whole genome shotgun (WGS) entry which is preliminary data.</text>
</comment>
<dbReference type="RefSeq" id="WP_170053691.1">
    <property type="nucleotide sequence ID" value="NZ_JABBKX010000002.1"/>
</dbReference>
<dbReference type="GO" id="GO:0030288">
    <property type="term" value="C:outer membrane-bounded periplasmic space"/>
    <property type="evidence" value="ECO:0007669"/>
    <property type="project" value="UniProtKB-ARBA"/>
</dbReference>
<protein>
    <submittedName>
        <fullName evidence="6">ABC transporter substrate-binding protein</fullName>
    </submittedName>
</protein>
<dbReference type="PANTHER" id="PTHR30290">
    <property type="entry name" value="PERIPLASMIC BINDING COMPONENT OF ABC TRANSPORTER"/>
    <property type="match status" value="1"/>
</dbReference>
<feature type="chain" id="PRO_5032834754" evidence="4">
    <location>
        <begin position="22"/>
        <end position="525"/>
    </location>
</feature>
<dbReference type="SUPFAM" id="SSF53850">
    <property type="entry name" value="Periplasmic binding protein-like II"/>
    <property type="match status" value="1"/>
</dbReference>
<keyword evidence="7" id="KW-1185">Reference proteome</keyword>
<proteinExistence type="inferred from homology"/>
<comment type="similarity">
    <text evidence="2">Belongs to the bacterial solute-binding protein 5 family.</text>
</comment>
<dbReference type="Gene3D" id="3.10.105.10">
    <property type="entry name" value="Dipeptide-binding Protein, Domain 3"/>
    <property type="match status" value="1"/>
</dbReference>
<sequence length="525" mass="58395">MLKRRELLPLSAALLAAPRLAAAQGQRSLRFVPQADLAILDPIATPAFVTRAHALMVFDTLYGWDADFVSRPQMAEGHVVENDGKLWRITLREGLRFHDGEPVRARDVVASLDRWGKRDTYAYDLMDVVEEMRAESDRVVTLRLRKPFPTLPDLLGKPGTNIPCIMPERLASTDPMRPLTEMVGSGPFRFVADERVPGARNVYTRFEGYMPRPSGTPSFLAGPKVAHLDRVEWRTMPDAGTAAAALQSGEVDWWEQPLPDLLPVLRRHRDVRVSIQDETGFIAFLRLNHTQAPFNNPAIRRAIFAALDQAEVMRAVAGEDRAMWRDNIGFITPGPMASSAGMQALTSPRSIDEAKRQLQAAGYRGERVVFMAPTDFAAINAMSLVTGDLLRRIGFNVDYQALDWGTLAQRWNSRQPVEQGGWSAFCTFTTAAATATPADNKFIRGIGDRGLMGWPDSADIERHRTAFLDATDPAAQRAACAALQEAAFRDVPYVPLGIFLQPTAYRRNVLDIPKGFPLFFNVRRG</sequence>
<feature type="domain" description="Solute-binding protein family 5" evidence="5">
    <location>
        <begin position="71"/>
        <end position="415"/>
    </location>
</feature>
<dbReference type="GO" id="GO:0015833">
    <property type="term" value="P:peptide transport"/>
    <property type="evidence" value="ECO:0007669"/>
    <property type="project" value="TreeGrafter"/>
</dbReference>
<dbReference type="Proteomes" id="UP000548582">
    <property type="component" value="Unassembled WGS sequence"/>
</dbReference>
<evidence type="ECO:0000256" key="4">
    <source>
        <dbReference type="SAM" id="SignalP"/>
    </source>
</evidence>
<organism evidence="6 7">
    <name type="scientific">Neoroseomonas marina</name>
    <dbReference type="NCBI Taxonomy" id="1232220"/>
    <lineage>
        <taxon>Bacteria</taxon>
        <taxon>Pseudomonadati</taxon>
        <taxon>Pseudomonadota</taxon>
        <taxon>Alphaproteobacteria</taxon>
        <taxon>Acetobacterales</taxon>
        <taxon>Acetobacteraceae</taxon>
        <taxon>Neoroseomonas</taxon>
    </lineage>
</organism>
<comment type="subcellular location">
    <subcellularLocation>
        <location evidence="1">Periplasm</location>
    </subcellularLocation>
</comment>
<name>A0A848EAI0_9PROT</name>
<dbReference type="PANTHER" id="PTHR30290:SF38">
    <property type="entry name" value="D,D-DIPEPTIDE-BINDING PERIPLASMIC PROTEIN DDPA-RELATED"/>
    <property type="match status" value="1"/>
</dbReference>
<dbReference type="GO" id="GO:0043190">
    <property type="term" value="C:ATP-binding cassette (ABC) transporter complex"/>
    <property type="evidence" value="ECO:0007669"/>
    <property type="project" value="InterPro"/>
</dbReference>
<dbReference type="InterPro" id="IPR030678">
    <property type="entry name" value="Peptide/Ni-bd"/>
</dbReference>
<dbReference type="PIRSF" id="PIRSF002741">
    <property type="entry name" value="MppA"/>
    <property type="match status" value="1"/>
</dbReference>
<dbReference type="Gene3D" id="3.40.190.10">
    <property type="entry name" value="Periplasmic binding protein-like II"/>
    <property type="match status" value="1"/>
</dbReference>
<evidence type="ECO:0000313" key="7">
    <source>
        <dbReference type="Proteomes" id="UP000548582"/>
    </source>
</evidence>
<evidence type="ECO:0000313" key="6">
    <source>
        <dbReference type="EMBL" id="NMJ41504.1"/>
    </source>
</evidence>
<gene>
    <name evidence="6" type="ORF">GWK16_09650</name>
</gene>
<dbReference type="InterPro" id="IPR000914">
    <property type="entry name" value="SBP_5_dom"/>
</dbReference>
<dbReference type="CDD" id="cd08502">
    <property type="entry name" value="PBP2_NikA_DppA_OppA_like_16"/>
    <property type="match status" value="1"/>
</dbReference>
<evidence type="ECO:0000256" key="2">
    <source>
        <dbReference type="ARBA" id="ARBA00005695"/>
    </source>
</evidence>